<dbReference type="InterPro" id="IPR011013">
    <property type="entry name" value="Gal_mutarotase_sf_dom"/>
</dbReference>
<dbReference type="RefSeq" id="WP_135350044.1">
    <property type="nucleotide sequence ID" value="NZ_SRJD01000036.1"/>
</dbReference>
<dbReference type="Pfam" id="PF01263">
    <property type="entry name" value="Aldose_epim"/>
    <property type="match status" value="1"/>
</dbReference>
<reference evidence="1 2" key="1">
    <citation type="journal article" date="2015" name="Int. J. Syst. Evol. Microbiol.">
        <title>Sporolactobacillus shoreae sp. nov. and Sporolactobacillus spathodeae sp. nov., two spore-forming lactic acid bacteria isolated from tree barks in Thailand.</title>
        <authorList>
            <person name="Thamacharoensuk T."/>
            <person name="Kitahara M."/>
            <person name="Ohkuma M."/>
            <person name="Thongchul N."/>
            <person name="Tanasupawat S."/>
        </authorList>
    </citation>
    <scope>NUCLEOTIDE SEQUENCE [LARGE SCALE GENOMIC DNA]</scope>
    <source>
        <strain evidence="1 2">BK92</strain>
    </source>
</reference>
<proteinExistence type="predicted"/>
<comment type="caution">
    <text evidence="1">The sequence shown here is derived from an EMBL/GenBank/DDBJ whole genome shotgun (WGS) entry which is preliminary data.</text>
</comment>
<keyword evidence="2" id="KW-1185">Reference proteome</keyword>
<dbReference type="InterPro" id="IPR014718">
    <property type="entry name" value="GH-type_carb-bd"/>
</dbReference>
<name>A0A4Z0GGY2_9BACL</name>
<organism evidence="1 2">
    <name type="scientific">Sporolactobacillus shoreae</name>
    <dbReference type="NCBI Taxonomy" id="1465501"/>
    <lineage>
        <taxon>Bacteria</taxon>
        <taxon>Bacillati</taxon>
        <taxon>Bacillota</taxon>
        <taxon>Bacilli</taxon>
        <taxon>Bacillales</taxon>
        <taxon>Sporolactobacillaceae</taxon>
        <taxon>Sporolactobacillus</taxon>
    </lineage>
</organism>
<dbReference type="PANTHER" id="PTHR11122">
    <property type="entry name" value="APOSPORY-ASSOCIATED PROTEIN C-RELATED"/>
    <property type="match status" value="1"/>
</dbReference>
<sequence length="289" mass="32756">MYTIEKFDQQGLHFFKLKDETSYVDVCPERGGIVTSFHADGEDILYLNEATLFDTTKNVRGGIPVLFPIAGQLTDKSYVWNGTVYEMANHGLARTRPWAVVHQASDESHTELTLSFQSSAETLESYPFQFEVLLTYSLADGKLSIRQKITNLSAEPMPAYPGYHPYFNISDKQVDLKSRATKYLDYNDNQIKPFTGSIDLDGLKESVVLLPDQADTRLEASFSAEKKLIIEQDDTYRYDVLWVEGDAPFVCIEPWTAKTNSLNDTKESLLMVAPERPLELNVSFHLADR</sequence>
<dbReference type="GO" id="GO:0005975">
    <property type="term" value="P:carbohydrate metabolic process"/>
    <property type="evidence" value="ECO:0007669"/>
    <property type="project" value="InterPro"/>
</dbReference>
<dbReference type="GO" id="GO:0016853">
    <property type="term" value="F:isomerase activity"/>
    <property type="evidence" value="ECO:0007669"/>
    <property type="project" value="InterPro"/>
</dbReference>
<evidence type="ECO:0000313" key="1">
    <source>
        <dbReference type="EMBL" id="TGA95863.1"/>
    </source>
</evidence>
<protein>
    <submittedName>
        <fullName evidence="1">Aldose epimerase</fullName>
    </submittedName>
</protein>
<accession>A0A4Z0GGY2</accession>
<gene>
    <name evidence="1" type="ORF">E4665_17260</name>
</gene>
<evidence type="ECO:0000313" key="2">
    <source>
        <dbReference type="Proteomes" id="UP000298347"/>
    </source>
</evidence>
<dbReference type="OrthoDB" id="9795355at2"/>
<dbReference type="GO" id="GO:0030246">
    <property type="term" value="F:carbohydrate binding"/>
    <property type="evidence" value="ECO:0007669"/>
    <property type="project" value="InterPro"/>
</dbReference>
<dbReference type="Gene3D" id="2.70.98.10">
    <property type="match status" value="1"/>
</dbReference>
<dbReference type="InterPro" id="IPR008183">
    <property type="entry name" value="Aldose_1/G6P_1-epimerase"/>
</dbReference>
<dbReference type="SUPFAM" id="SSF74650">
    <property type="entry name" value="Galactose mutarotase-like"/>
    <property type="match status" value="1"/>
</dbReference>
<dbReference type="AlphaFoldDB" id="A0A4Z0GGY2"/>
<dbReference type="EMBL" id="SRJD01000036">
    <property type="protein sequence ID" value="TGA95863.1"/>
    <property type="molecule type" value="Genomic_DNA"/>
</dbReference>
<dbReference type="PANTHER" id="PTHR11122:SF13">
    <property type="entry name" value="GLUCOSE-6-PHOSPHATE 1-EPIMERASE"/>
    <property type="match status" value="1"/>
</dbReference>
<dbReference type="Proteomes" id="UP000298347">
    <property type="component" value="Unassembled WGS sequence"/>
</dbReference>